<reference evidence="3" key="2">
    <citation type="journal article" date="2014" name="ISME J.">
        <title>Microbial stratification in low pH oxic and suboxic macroscopic growths along an acid mine drainage.</title>
        <authorList>
            <person name="Mendez-Garcia C."/>
            <person name="Mesa V."/>
            <person name="Sprenger R.R."/>
            <person name="Richter M."/>
            <person name="Diez M.S."/>
            <person name="Solano J."/>
            <person name="Bargiela R."/>
            <person name="Golyshina O.V."/>
            <person name="Manteca A."/>
            <person name="Ramos J.L."/>
            <person name="Gallego J.R."/>
            <person name="Llorente I."/>
            <person name="Martins Dos Santos V.A."/>
            <person name="Jensen O.N."/>
            <person name="Pelaez A.I."/>
            <person name="Sanchez J."/>
            <person name="Ferrer M."/>
        </authorList>
    </citation>
    <scope>NUCLEOTIDE SEQUENCE</scope>
</reference>
<dbReference type="GO" id="GO:0032259">
    <property type="term" value="P:methylation"/>
    <property type="evidence" value="ECO:0007669"/>
    <property type="project" value="UniProtKB-KW"/>
</dbReference>
<dbReference type="AlphaFoldDB" id="T0YI80"/>
<dbReference type="Pfam" id="PF20473">
    <property type="entry name" value="MmeI_Mtase"/>
    <property type="match status" value="1"/>
</dbReference>
<dbReference type="InterPro" id="IPR046816">
    <property type="entry name" value="MmeI_Mtase"/>
</dbReference>
<keyword evidence="3" id="KW-0808">Transferase</keyword>
<gene>
    <name evidence="3" type="ORF">B1A_19865</name>
</gene>
<name>T0YI80_9ZZZZ</name>
<accession>T0YI80</accession>
<reference evidence="3" key="1">
    <citation type="submission" date="2013-08" db="EMBL/GenBank/DDBJ databases">
        <authorList>
            <person name="Mendez C."/>
            <person name="Richter M."/>
            <person name="Ferrer M."/>
            <person name="Sanchez J."/>
        </authorList>
    </citation>
    <scope>NUCLEOTIDE SEQUENCE</scope>
</reference>
<evidence type="ECO:0000259" key="1">
    <source>
        <dbReference type="Pfam" id="PF20466"/>
    </source>
</evidence>
<dbReference type="GO" id="GO:0008168">
    <property type="term" value="F:methyltransferase activity"/>
    <property type="evidence" value="ECO:0007669"/>
    <property type="project" value="UniProtKB-KW"/>
</dbReference>
<feature type="domain" description="MmeI-like target recognition" evidence="1">
    <location>
        <begin position="102"/>
        <end position="220"/>
    </location>
</feature>
<evidence type="ECO:0000259" key="2">
    <source>
        <dbReference type="Pfam" id="PF20473"/>
    </source>
</evidence>
<dbReference type="EMBL" id="AUZX01014656">
    <property type="protein sequence ID" value="EQD31587.1"/>
    <property type="molecule type" value="Genomic_DNA"/>
</dbReference>
<proteinExistence type="predicted"/>
<evidence type="ECO:0000313" key="3">
    <source>
        <dbReference type="EMBL" id="EQD31587.1"/>
    </source>
</evidence>
<organism evidence="3">
    <name type="scientific">mine drainage metagenome</name>
    <dbReference type="NCBI Taxonomy" id="410659"/>
    <lineage>
        <taxon>unclassified sequences</taxon>
        <taxon>metagenomes</taxon>
        <taxon>ecological metagenomes</taxon>
    </lineage>
</organism>
<dbReference type="InterPro" id="IPR046820">
    <property type="entry name" value="MmeI_TRD"/>
</dbReference>
<dbReference type="Pfam" id="PF20466">
    <property type="entry name" value="MmeI_TRD"/>
    <property type="match status" value="1"/>
</dbReference>
<feature type="non-terminal residue" evidence="3">
    <location>
        <position position="223"/>
    </location>
</feature>
<keyword evidence="3" id="KW-0489">Methyltransferase</keyword>
<feature type="domain" description="MmeI-like DNA-methyltransferase" evidence="2">
    <location>
        <begin position="1"/>
        <end position="79"/>
    </location>
</feature>
<comment type="caution">
    <text evidence="3">The sequence shown here is derived from an EMBL/GenBank/DDBJ whole genome shotgun (WGS) entry which is preliminary data.</text>
</comment>
<protein>
    <submittedName>
        <fullName evidence="3">Methylase</fullName>
    </submittedName>
</protein>
<sequence>MKAADYGKTTNSVAAFVSTNSICQGQQIPTLWSEIFATEQEIAFAHTSFKWKNLASHNAGVTVVVVGMSNHPPKVRRLFSEADAGGTFVKEVEYINAYLIPAANVIVKKRLQQLCGLTQMNYGNYPGDGNHLTISRAERDMLLGKRPDLQKLVRQVVGAQEFIKGLSRYCLWIDNEDLELALSEPVVAQRIEAVRRVRMSSRDSSLNKLAMRSHQYRDRNVAK</sequence>